<evidence type="ECO:0000256" key="1">
    <source>
        <dbReference type="SAM" id="MobiDB-lite"/>
    </source>
</evidence>
<accession>A0A9P5NQB3</accession>
<gene>
    <name evidence="2" type="ORF">CPB84DRAFT_1846125</name>
</gene>
<organism evidence="2 3">
    <name type="scientific">Gymnopilus junonius</name>
    <name type="common">Spectacular rustgill mushroom</name>
    <name type="synonym">Gymnopilus spectabilis subsp. junonius</name>
    <dbReference type="NCBI Taxonomy" id="109634"/>
    <lineage>
        <taxon>Eukaryota</taxon>
        <taxon>Fungi</taxon>
        <taxon>Dikarya</taxon>
        <taxon>Basidiomycota</taxon>
        <taxon>Agaricomycotina</taxon>
        <taxon>Agaricomycetes</taxon>
        <taxon>Agaricomycetidae</taxon>
        <taxon>Agaricales</taxon>
        <taxon>Agaricineae</taxon>
        <taxon>Hymenogastraceae</taxon>
        <taxon>Gymnopilus</taxon>
    </lineage>
</organism>
<dbReference type="AlphaFoldDB" id="A0A9P5NQB3"/>
<feature type="compositionally biased region" description="Basic and acidic residues" evidence="1">
    <location>
        <begin position="64"/>
        <end position="76"/>
    </location>
</feature>
<protein>
    <submittedName>
        <fullName evidence="2">Uncharacterized protein</fullName>
    </submittedName>
</protein>
<feature type="region of interest" description="Disordered" evidence="1">
    <location>
        <begin position="1"/>
        <end position="76"/>
    </location>
</feature>
<proteinExistence type="predicted"/>
<dbReference type="OrthoDB" id="3070764at2759"/>
<sequence length="411" mass="47072">MLTPPAESCRPRRSREIWPQASGELLIDQGGASPRNSEVSESMSPTVLNFEGDSLDTPPASPTESERSFDCPPWKADDPERRVYTTPVVLKDVPLPHGTPTHVRAYMLADVGSNDWYSKDTTVIRLWNTSPNLRLDKKLQKNHVQLGDVGYFTREGGFRTLFNIFMTKKKNRQMHYSPPTYFQPFKRELRDQYTDINRLDKEYHTSEEFKRCREEEKGDCVYSFRSEPVRRLPTPGCAILITPEGLQKHFFNIDYQKDIRLYINHQTESWYRDLVGDNGPLPNGSLMLVEVCYRANTWASAALVGKKYKPGLHANLKQGERTTKIYHWDSADLIHVDRGSSKPDMVDGIDSGEGRSVAIEVSSIWYGRQPRELGRSRGPRPHSTVTRFSLSKLSSARCLSYHWPAFRVVVS</sequence>
<evidence type="ECO:0000313" key="2">
    <source>
        <dbReference type="EMBL" id="KAF8902754.1"/>
    </source>
</evidence>
<keyword evidence="3" id="KW-1185">Reference proteome</keyword>
<feature type="compositionally biased region" description="Polar residues" evidence="1">
    <location>
        <begin position="34"/>
        <end position="47"/>
    </location>
</feature>
<dbReference type="Proteomes" id="UP000724874">
    <property type="component" value="Unassembled WGS sequence"/>
</dbReference>
<comment type="caution">
    <text evidence="2">The sequence shown here is derived from an EMBL/GenBank/DDBJ whole genome shotgun (WGS) entry which is preliminary data.</text>
</comment>
<dbReference type="EMBL" id="JADNYJ010000034">
    <property type="protein sequence ID" value="KAF8902754.1"/>
    <property type="molecule type" value="Genomic_DNA"/>
</dbReference>
<reference evidence="2" key="1">
    <citation type="submission" date="2020-11" db="EMBL/GenBank/DDBJ databases">
        <authorList>
            <consortium name="DOE Joint Genome Institute"/>
            <person name="Ahrendt S."/>
            <person name="Riley R."/>
            <person name="Andreopoulos W."/>
            <person name="LaButti K."/>
            <person name="Pangilinan J."/>
            <person name="Ruiz-duenas F.J."/>
            <person name="Barrasa J.M."/>
            <person name="Sanchez-Garcia M."/>
            <person name="Camarero S."/>
            <person name="Miyauchi S."/>
            <person name="Serrano A."/>
            <person name="Linde D."/>
            <person name="Babiker R."/>
            <person name="Drula E."/>
            <person name="Ayuso-Fernandez I."/>
            <person name="Pacheco R."/>
            <person name="Padilla G."/>
            <person name="Ferreira P."/>
            <person name="Barriuso J."/>
            <person name="Kellner H."/>
            <person name="Castanera R."/>
            <person name="Alfaro M."/>
            <person name="Ramirez L."/>
            <person name="Pisabarro A.G."/>
            <person name="Kuo A."/>
            <person name="Tritt A."/>
            <person name="Lipzen A."/>
            <person name="He G."/>
            <person name="Yan M."/>
            <person name="Ng V."/>
            <person name="Cullen D."/>
            <person name="Martin F."/>
            <person name="Rosso M.-N."/>
            <person name="Henrissat B."/>
            <person name="Hibbett D."/>
            <person name="Martinez A.T."/>
            <person name="Grigoriev I.V."/>
        </authorList>
    </citation>
    <scope>NUCLEOTIDE SEQUENCE</scope>
    <source>
        <strain evidence="2">AH 44721</strain>
    </source>
</reference>
<name>A0A9P5NQB3_GYMJU</name>
<evidence type="ECO:0000313" key="3">
    <source>
        <dbReference type="Proteomes" id="UP000724874"/>
    </source>
</evidence>